<dbReference type="EMBL" id="SBHS01000006">
    <property type="protein sequence ID" value="TWU75858.1"/>
    <property type="molecule type" value="Genomic_DNA"/>
</dbReference>
<comment type="caution">
    <text evidence="1">The sequence shown here is derived from an EMBL/GenBank/DDBJ whole genome shotgun (WGS) entry which is preliminary data.</text>
</comment>
<dbReference type="Proteomes" id="UP000317257">
    <property type="component" value="Unassembled WGS sequence"/>
</dbReference>
<dbReference type="InterPro" id="IPR032710">
    <property type="entry name" value="NTF2-like_dom_sf"/>
</dbReference>
<gene>
    <name evidence="1" type="ORF">ED733_005443</name>
</gene>
<dbReference type="PANTHER" id="PTHR39401:SF1">
    <property type="entry name" value="SNOAL-LIKE DOMAIN-CONTAINING PROTEIN"/>
    <property type="match status" value="1"/>
</dbReference>
<evidence type="ECO:0000313" key="2">
    <source>
        <dbReference type="Proteomes" id="UP000317257"/>
    </source>
</evidence>
<accession>A0A5C6GG39</accession>
<evidence type="ECO:0000313" key="1">
    <source>
        <dbReference type="EMBL" id="TWU75858.1"/>
    </source>
</evidence>
<sequence>MAHTYRAICPDGIDISPDMIEFLGDFYRISDIPGEHDQYVDLFMPSATFILASKRAFGKEEIMNTRIGMWSAVASRRHTVHKVFPSSNSSNEFMLYGSVALGLRSGANIDVDWAARADIVKAADGKWRMKFYQVYLDTGAITAAANQ</sequence>
<dbReference type="SUPFAM" id="SSF54427">
    <property type="entry name" value="NTF2-like"/>
    <property type="match status" value="1"/>
</dbReference>
<dbReference type="AlphaFoldDB" id="A0A5C6GG39"/>
<protein>
    <recommendedName>
        <fullName evidence="3">SnoaL-like domain-containing protein</fullName>
    </recommendedName>
</protein>
<dbReference type="PANTHER" id="PTHR39401">
    <property type="entry name" value="SNOAL-LIKE DOMAIN-CONTAINING PROTEIN"/>
    <property type="match status" value="1"/>
</dbReference>
<reference evidence="2" key="1">
    <citation type="submission" date="2018-12" db="EMBL/GenBank/DDBJ databases">
        <title>The complete genome of Metarhizium rileyi, a key fungal pathogen of Lepidoptera.</title>
        <authorList>
            <person name="Binneck E."/>
            <person name="Lastra C.C.L."/>
            <person name="Sosa-Gomez D.R."/>
        </authorList>
    </citation>
    <scope>NUCLEOTIDE SEQUENCE [LARGE SCALE GENOMIC DNA]</scope>
    <source>
        <strain evidence="2">Cep018-CH2</strain>
    </source>
</reference>
<proteinExistence type="predicted"/>
<name>A0A5C6GG39_METRR</name>
<evidence type="ECO:0008006" key="3">
    <source>
        <dbReference type="Google" id="ProtNLM"/>
    </source>
</evidence>
<organism evidence="1 2">
    <name type="scientific">Metarhizium rileyi (strain RCEF 4871)</name>
    <name type="common">Nomuraea rileyi</name>
    <dbReference type="NCBI Taxonomy" id="1649241"/>
    <lineage>
        <taxon>Eukaryota</taxon>
        <taxon>Fungi</taxon>
        <taxon>Dikarya</taxon>
        <taxon>Ascomycota</taxon>
        <taxon>Pezizomycotina</taxon>
        <taxon>Sordariomycetes</taxon>
        <taxon>Hypocreomycetidae</taxon>
        <taxon>Hypocreales</taxon>
        <taxon>Clavicipitaceae</taxon>
        <taxon>Metarhizium</taxon>
    </lineage>
</organism>